<dbReference type="Proteomes" id="UP000241167">
    <property type="component" value="Unassembled WGS sequence"/>
</dbReference>
<accession>A0A2P7QUA1</accession>
<evidence type="ECO:0000313" key="2">
    <source>
        <dbReference type="Proteomes" id="UP000241167"/>
    </source>
</evidence>
<proteinExistence type="predicted"/>
<gene>
    <name evidence="1" type="ORF">C7I55_04340</name>
</gene>
<evidence type="ECO:0000313" key="1">
    <source>
        <dbReference type="EMBL" id="PSJ41547.1"/>
    </source>
</evidence>
<organism evidence="1 2">
    <name type="scientific">Allosphingosinicella deserti</name>
    <dbReference type="NCBI Taxonomy" id="2116704"/>
    <lineage>
        <taxon>Bacteria</taxon>
        <taxon>Pseudomonadati</taxon>
        <taxon>Pseudomonadota</taxon>
        <taxon>Alphaproteobacteria</taxon>
        <taxon>Sphingomonadales</taxon>
        <taxon>Sphingomonadaceae</taxon>
        <taxon>Allosphingosinicella</taxon>
    </lineage>
</organism>
<keyword evidence="2" id="KW-1185">Reference proteome</keyword>
<dbReference type="AlphaFoldDB" id="A0A2P7QUA1"/>
<dbReference type="EMBL" id="PXYI01000002">
    <property type="protein sequence ID" value="PSJ41547.1"/>
    <property type="molecule type" value="Genomic_DNA"/>
</dbReference>
<comment type="caution">
    <text evidence="1">The sequence shown here is derived from an EMBL/GenBank/DDBJ whole genome shotgun (WGS) entry which is preliminary data.</text>
</comment>
<reference evidence="1 2" key="1">
    <citation type="submission" date="2018-03" db="EMBL/GenBank/DDBJ databases">
        <title>The draft genome of Sphingosinicella sp. GL-C-18.</title>
        <authorList>
            <person name="Liu L."/>
            <person name="Li L."/>
            <person name="Liang L."/>
            <person name="Zhang X."/>
            <person name="Wang T."/>
        </authorList>
    </citation>
    <scope>NUCLEOTIDE SEQUENCE [LARGE SCALE GENOMIC DNA]</scope>
    <source>
        <strain evidence="1 2">GL-C-18</strain>
    </source>
</reference>
<sequence>MVLAGTSARGQAPSMADPLVERFLAVLPEADSLHVIERNADPAALARLVALNPGKDNQIRLILEEHSACSSAANNRLSERLLRNVARDLGPAKLQKMIDFYQSSDVARADLLFGRLERGETLSDAEQGEADRIIARYPLEDFTRQMGSLQLSALDDRDFAAELAACESARDSTLAREKMIRDELPDSNP</sequence>
<protein>
    <submittedName>
        <fullName evidence="1">Uncharacterized protein</fullName>
    </submittedName>
</protein>
<name>A0A2P7QUA1_9SPHN</name>